<evidence type="ECO:0000313" key="4">
    <source>
        <dbReference type="Proteomes" id="UP000758603"/>
    </source>
</evidence>
<feature type="region of interest" description="Disordered" evidence="1">
    <location>
        <begin position="231"/>
        <end position="293"/>
    </location>
</feature>
<name>A0A9P8UPZ7_9PEZI</name>
<dbReference type="RefSeq" id="XP_045960453.1">
    <property type="nucleotide sequence ID" value="XM_046108705.1"/>
</dbReference>
<evidence type="ECO:0000313" key="3">
    <source>
        <dbReference type="EMBL" id="KAH6656219.1"/>
    </source>
</evidence>
<feature type="compositionally biased region" description="Low complexity" evidence="1">
    <location>
        <begin position="260"/>
        <end position="288"/>
    </location>
</feature>
<reference evidence="3" key="1">
    <citation type="journal article" date="2021" name="Nat. Commun.">
        <title>Genetic determinants of endophytism in the Arabidopsis root mycobiome.</title>
        <authorList>
            <person name="Mesny F."/>
            <person name="Miyauchi S."/>
            <person name="Thiergart T."/>
            <person name="Pickel B."/>
            <person name="Atanasova L."/>
            <person name="Karlsson M."/>
            <person name="Huettel B."/>
            <person name="Barry K.W."/>
            <person name="Haridas S."/>
            <person name="Chen C."/>
            <person name="Bauer D."/>
            <person name="Andreopoulos W."/>
            <person name="Pangilinan J."/>
            <person name="LaButti K."/>
            <person name="Riley R."/>
            <person name="Lipzen A."/>
            <person name="Clum A."/>
            <person name="Drula E."/>
            <person name="Henrissat B."/>
            <person name="Kohler A."/>
            <person name="Grigoriev I.V."/>
            <person name="Martin F.M."/>
            <person name="Hacquard S."/>
        </authorList>
    </citation>
    <scope>NUCLEOTIDE SEQUENCE</scope>
    <source>
        <strain evidence="3">MPI-SDFR-AT-0073</strain>
    </source>
</reference>
<dbReference type="OrthoDB" id="2342176at2759"/>
<organism evidence="3 4">
    <name type="scientific">Truncatella angustata</name>
    <dbReference type="NCBI Taxonomy" id="152316"/>
    <lineage>
        <taxon>Eukaryota</taxon>
        <taxon>Fungi</taxon>
        <taxon>Dikarya</taxon>
        <taxon>Ascomycota</taxon>
        <taxon>Pezizomycotina</taxon>
        <taxon>Sordariomycetes</taxon>
        <taxon>Xylariomycetidae</taxon>
        <taxon>Amphisphaeriales</taxon>
        <taxon>Sporocadaceae</taxon>
        <taxon>Truncatella</taxon>
    </lineage>
</organism>
<keyword evidence="2" id="KW-0732">Signal</keyword>
<comment type="caution">
    <text evidence="3">The sequence shown here is derived from an EMBL/GenBank/DDBJ whole genome shotgun (WGS) entry which is preliminary data.</text>
</comment>
<proteinExistence type="predicted"/>
<dbReference type="PANTHER" id="PTHR36182:SF2">
    <property type="entry name" value="LYTIC POLYSACCHARIDE MONOOXYGENASE"/>
    <property type="match status" value="1"/>
</dbReference>
<dbReference type="PANTHER" id="PTHR36182">
    <property type="entry name" value="PROTEIN, PUTATIVE (AFU_ORTHOLOGUE AFUA_6G10930)-RELATED"/>
    <property type="match status" value="1"/>
</dbReference>
<evidence type="ECO:0000256" key="1">
    <source>
        <dbReference type="SAM" id="MobiDB-lite"/>
    </source>
</evidence>
<dbReference type="AlphaFoldDB" id="A0A9P8UPZ7"/>
<dbReference type="EMBL" id="JAGPXC010000002">
    <property type="protein sequence ID" value="KAH6656219.1"/>
    <property type="molecule type" value="Genomic_DNA"/>
</dbReference>
<protein>
    <recommendedName>
        <fullName evidence="5">Lytic polysaccharide monooxygenase</fullName>
    </recommendedName>
</protein>
<feature type="signal peptide" evidence="2">
    <location>
        <begin position="1"/>
        <end position="23"/>
    </location>
</feature>
<feature type="chain" id="PRO_5040142752" description="Lytic polysaccharide monooxygenase" evidence="2">
    <location>
        <begin position="24"/>
        <end position="389"/>
    </location>
</feature>
<gene>
    <name evidence="3" type="ORF">BKA67DRAFT_671955</name>
</gene>
<dbReference type="Gene3D" id="2.70.50.70">
    <property type="match status" value="1"/>
</dbReference>
<evidence type="ECO:0000256" key="2">
    <source>
        <dbReference type="SAM" id="SignalP"/>
    </source>
</evidence>
<dbReference type="GeneID" id="70137596"/>
<keyword evidence="4" id="KW-1185">Reference proteome</keyword>
<sequence>MHSTMPSILLLAFTAMLITSTDAHVVLENPRPFKPAEDGPSNPVTQATFPCKAPAGTRLQIDGAPTEMAIGDDQLLTFQGKAVHGGGSCQISLTSDIDHEFQPRKDARFFVIHSIESGCPARNQAGNLEGPNTDKYYFRIPAGVDPGKYVLSWSWVPRIGGGPEFYQNCAPIIVSPATTTQRQTLSERREVSLAKRKDFPDLFMADLGDLTGGCTHTEGLKAQLPIAYPNPGESVEIGNPGQELIPQSCDGNPRLRDGSGSESSTAASASTTAPLATSVSSTTTASLSGQSTSSLELVDSMTTSLNSMSAPSVSSQMMSTPPIFTSQGSTTSAVTSAPVSCQEGHLLCVDGDKFSTCTGGQWTTPQPLAPGTHCMGGAGVGLNIINPYS</sequence>
<dbReference type="Proteomes" id="UP000758603">
    <property type="component" value="Unassembled WGS sequence"/>
</dbReference>
<evidence type="ECO:0008006" key="5">
    <source>
        <dbReference type="Google" id="ProtNLM"/>
    </source>
</evidence>
<accession>A0A9P8UPZ7</accession>